<protein>
    <submittedName>
        <fullName evidence="9">Glutamate transport system permease protein</fullName>
    </submittedName>
</protein>
<gene>
    <name evidence="9" type="ORF">FHX76_001252</name>
</gene>
<proteinExistence type="inferred from homology"/>
<feature type="transmembrane region" description="Helical" evidence="7">
    <location>
        <begin position="192"/>
        <end position="216"/>
    </location>
</feature>
<dbReference type="PROSITE" id="PS50928">
    <property type="entry name" value="ABC_TM1"/>
    <property type="match status" value="1"/>
</dbReference>
<evidence type="ECO:0000256" key="2">
    <source>
        <dbReference type="ARBA" id="ARBA00022448"/>
    </source>
</evidence>
<name>A0A7X5R0G1_9MICO</name>
<evidence type="ECO:0000256" key="5">
    <source>
        <dbReference type="ARBA" id="ARBA00022989"/>
    </source>
</evidence>
<keyword evidence="2 7" id="KW-0813">Transport</keyword>
<feature type="transmembrane region" description="Helical" evidence="7">
    <location>
        <begin position="72"/>
        <end position="90"/>
    </location>
</feature>
<dbReference type="GO" id="GO:0043190">
    <property type="term" value="C:ATP-binding cassette (ABC) transporter complex"/>
    <property type="evidence" value="ECO:0007669"/>
    <property type="project" value="InterPro"/>
</dbReference>
<feature type="transmembrane region" description="Helical" evidence="7">
    <location>
        <begin position="136"/>
        <end position="155"/>
    </location>
</feature>
<dbReference type="AlphaFoldDB" id="A0A7X5R0G1"/>
<dbReference type="PANTHER" id="PTHR30614:SF21">
    <property type="entry name" value="AMINO ACID ABC TRANSPORTER PERMEASE"/>
    <property type="match status" value="1"/>
</dbReference>
<organism evidence="9 10">
    <name type="scientific">Lysinibacter cavernae</name>
    <dbReference type="NCBI Taxonomy" id="1640652"/>
    <lineage>
        <taxon>Bacteria</taxon>
        <taxon>Bacillati</taxon>
        <taxon>Actinomycetota</taxon>
        <taxon>Actinomycetes</taxon>
        <taxon>Micrococcales</taxon>
        <taxon>Microbacteriaceae</taxon>
        <taxon>Lysinibacter</taxon>
    </lineage>
</organism>
<feature type="domain" description="ABC transmembrane type-1" evidence="8">
    <location>
        <begin position="66"/>
        <end position="258"/>
    </location>
</feature>
<dbReference type="Gene3D" id="1.10.3720.10">
    <property type="entry name" value="MetI-like"/>
    <property type="match status" value="1"/>
</dbReference>
<dbReference type="RefSeq" id="WP_167148952.1">
    <property type="nucleotide sequence ID" value="NZ_JAAMOX010000001.1"/>
</dbReference>
<dbReference type="InterPro" id="IPR035906">
    <property type="entry name" value="MetI-like_sf"/>
</dbReference>
<comment type="similarity">
    <text evidence="7">Belongs to the binding-protein-dependent transport system permease family.</text>
</comment>
<feature type="transmembrane region" description="Helical" evidence="7">
    <location>
        <begin position="102"/>
        <end position="124"/>
    </location>
</feature>
<dbReference type="InterPro" id="IPR010065">
    <property type="entry name" value="AA_ABC_transptr_permease_3TM"/>
</dbReference>
<dbReference type="EMBL" id="JAAMOX010000001">
    <property type="protein sequence ID" value="NIH53384.1"/>
    <property type="molecule type" value="Genomic_DNA"/>
</dbReference>
<dbReference type="InterPro" id="IPR043429">
    <property type="entry name" value="ArtM/GltK/GlnP/TcyL/YhdX-like"/>
</dbReference>
<evidence type="ECO:0000313" key="10">
    <source>
        <dbReference type="Proteomes" id="UP000541033"/>
    </source>
</evidence>
<dbReference type="InterPro" id="IPR000515">
    <property type="entry name" value="MetI-like"/>
</dbReference>
<keyword evidence="5 7" id="KW-1133">Transmembrane helix</keyword>
<feature type="transmembrane region" description="Helical" evidence="7">
    <location>
        <begin position="236"/>
        <end position="261"/>
    </location>
</feature>
<dbReference type="GO" id="GO:0006865">
    <property type="term" value="P:amino acid transport"/>
    <property type="evidence" value="ECO:0007669"/>
    <property type="project" value="TreeGrafter"/>
</dbReference>
<evidence type="ECO:0000256" key="6">
    <source>
        <dbReference type="ARBA" id="ARBA00023136"/>
    </source>
</evidence>
<keyword evidence="3" id="KW-1003">Cell membrane</keyword>
<comment type="caution">
    <text evidence="9">The sequence shown here is derived from an EMBL/GenBank/DDBJ whole genome shotgun (WGS) entry which is preliminary data.</text>
</comment>
<dbReference type="SUPFAM" id="SSF161098">
    <property type="entry name" value="MetI-like"/>
    <property type="match status" value="1"/>
</dbReference>
<dbReference type="NCBIfam" id="TIGR01726">
    <property type="entry name" value="HEQRo_perm_3TM"/>
    <property type="match status" value="1"/>
</dbReference>
<sequence length="288" mass="31468">MTSVLFDAPGPRAKKLNVVLNIVTVIVVLTIAGFIAYRFYETGQFTEAKWKIFSFPLVQERILEATLATLKAFALGAVLSLILGLILAIGRMSDHAWVRIPCTWFVELFRAVPLLILMMIMYYGLPPLGVDFMTPFLAVVIGLALYNGSVLAEVFRSGVESLPTGQREAGYAIGLRKSQVLSIILMPQAIRAMLPVIISQLVVILKDTALGFIVTYQELLFLAKYLGTQGQYGSPIIPSAIVVGAIYVGLCLILSGIAKFVEAWSRRSPKASKGVEEKLQLEAENLSA</sequence>
<keyword evidence="10" id="KW-1185">Reference proteome</keyword>
<dbReference type="Proteomes" id="UP000541033">
    <property type="component" value="Unassembled WGS sequence"/>
</dbReference>
<comment type="subcellular location">
    <subcellularLocation>
        <location evidence="1 7">Cell membrane</location>
        <topology evidence="1 7">Multi-pass membrane protein</topology>
    </subcellularLocation>
</comment>
<dbReference type="GO" id="GO:0022857">
    <property type="term" value="F:transmembrane transporter activity"/>
    <property type="evidence" value="ECO:0007669"/>
    <property type="project" value="InterPro"/>
</dbReference>
<evidence type="ECO:0000256" key="1">
    <source>
        <dbReference type="ARBA" id="ARBA00004651"/>
    </source>
</evidence>
<accession>A0A7X5R0G1</accession>
<dbReference type="CDD" id="cd06261">
    <property type="entry name" value="TM_PBP2"/>
    <property type="match status" value="1"/>
</dbReference>
<reference evidence="9 10" key="1">
    <citation type="submission" date="2020-02" db="EMBL/GenBank/DDBJ databases">
        <title>Sequencing the genomes of 1000 actinobacteria strains.</title>
        <authorList>
            <person name="Klenk H.-P."/>
        </authorList>
    </citation>
    <scope>NUCLEOTIDE SEQUENCE [LARGE SCALE GENOMIC DNA]</scope>
    <source>
        <strain evidence="9 10">DSM 27960</strain>
    </source>
</reference>
<evidence type="ECO:0000259" key="8">
    <source>
        <dbReference type="PROSITE" id="PS50928"/>
    </source>
</evidence>
<evidence type="ECO:0000256" key="3">
    <source>
        <dbReference type="ARBA" id="ARBA00022475"/>
    </source>
</evidence>
<keyword evidence="6 7" id="KW-0472">Membrane</keyword>
<feature type="transmembrane region" description="Helical" evidence="7">
    <location>
        <begin position="18"/>
        <end position="40"/>
    </location>
</feature>
<evidence type="ECO:0000313" key="9">
    <source>
        <dbReference type="EMBL" id="NIH53384.1"/>
    </source>
</evidence>
<evidence type="ECO:0000256" key="4">
    <source>
        <dbReference type="ARBA" id="ARBA00022692"/>
    </source>
</evidence>
<dbReference type="Pfam" id="PF00528">
    <property type="entry name" value="BPD_transp_1"/>
    <property type="match status" value="1"/>
</dbReference>
<keyword evidence="4 7" id="KW-0812">Transmembrane</keyword>
<dbReference type="PANTHER" id="PTHR30614">
    <property type="entry name" value="MEMBRANE COMPONENT OF AMINO ACID ABC TRANSPORTER"/>
    <property type="match status" value="1"/>
</dbReference>
<evidence type="ECO:0000256" key="7">
    <source>
        <dbReference type="RuleBase" id="RU363032"/>
    </source>
</evidence>